<dbReference type="PIRSF" id="PIRSF028451">
    <property type="entry name" value="UCP028451"/>
    <property type="match status" value="1"/>
</dbReference>
<dbReference type="HOGENOM" id="CLU_036742_2_0_10"/>
<protein>
    <recommendedName>
        <fullName evidence="3">TIGR02453 family protein</fullName>
    </recommendedName>
</protein>
<reference evidence="1 2" key="1">
    <citation type="journal article" date="2011" name="Stand. Genomic Sci.">
        <title>Complete genome sequence of Haliscomenobacter hydrossis type strain (O).</title>
        <authorList>
            <consortium name="US DOE Joint Genome Institute (JGI-PGF)"/>
            <person name="Daligault H."/>
            <person name="Lapidus A."/>
            <person name="Zeytun A."/>
            <person name="Nolan M."/>
            <person name="Lucas S."/>
            <person name="Del Rio T.G."/>
            <person name="Tice H."/>
            <person name="Cheng J.F."/>
            <person name="Tapia R."/>
            <person name="Han C."/>
            <person name="Goodwin L."/>
            <person name="Pitluck S."/>
            <person name="Liolios K."/>
            <person name="Pagani I."/>
            <person name="Ivanova N."/>
            <person name="Huntemann M."/>
            <person name="Mavromatis K."/>
            <person name="Mikhailova N."/>
            <person name="Pati A."/>
            <person name="Chen A."/>
            <person name="Palaniappan K."/>
            <person name="Land M."/>
            <person name="Hauser L."/>
            <person name="Brambilla E.M."/>
            <person name="Rohde M."/>
            <person name="Verbarg S."/>
            <person name="Goker M."/>
            <person name="Bristow J."/>
            <person name="Eisen J.A."/>
            <person name="Markowitz V."/>
            <person name="Hugenholtz P."/>
            <person name="Kyrpides N.C."/>
            <person name="Klenk H.P."/>
            <person name="Woyke T."/>
        </authorList>
    </citation>
    <scope>NUCLEOTIDE SEQUENCE [LARGE SCALE GENOMIC DNA]</scope>
    <source>
        <strain evidence="2">ATCC 27775 / DSM 1100 / LMG 10767 / O</strain>
    </source>
</reference>
<proteinExistence type="predicted"/>
<evidence type="ECO:0008006" key="3">
    <source>
        <dbReference type="Google" id="ProtNLM"/>
    </source>
</evidence>
<dbReference type="STRING" id="760192.Halhy_2240"/>
<dbReference type="eggNOG" id="COG5587">
    <property type="taxonomic scope" value="Bacteria"/>
</dbReference>
<dbReference type="Proteomes" id="UP000008461">
    <property type="component" value="Chromosome"/>
</dbReference>
<keyword evidence="2" id="KW-1185">Reference proteome</keyword>
<dbReference type="InterPro" id="IPR012808">
    <property type="entry name" value="CHP02453"/>
</dbReference>
<dbReference type="NCBIfam" id="TIGR02453">
    <property type="entry name" value="TIGR02453 family protein"/>
    <property type="match status" value="1"/>
</dbReference>
<dbReference type="EMBL" id="CP002691">
    <property type="protein sequence ID" value="AEE50121.1"/>
    <property type="molecule type" value="Genomic_DNA"/>
</dbReference>
<dbReference type="Pfam" id="PF09365">
    <property type="entry name" value="DUF2461"/>
    <property type="match status" value="1"/>
</dbReference>
<dbReference type="AlphaFoldDB" id="F4KT51"/>
<dbReference type="InterPro" id="IPR015996">
    <property type="entry name" value="UCP028451"/>
</dbReference>
<dbReference type="KEGG" id="hhy:Halhy_2240"/>
<organism evidence="1 2">
    <name type="scientific">Haliscomenobacter hydrossis (strain ATCC 27775 / DSM 1100 / LMG 10767 / O)</name>
    <dbReference type="NCBI Taxonomy" id="760192"/>
    <lineage>
        <taxon>Bacteria</taxon>
        <taxon>Pseudomonadati</taxon>
        <taxon>Bacteroidota</taxon>
        <taxon>Saprospiria</taxon>
        <taxon>Saprospirales</taxon>
        <taxon>Haliscomenobacteraceae</taxon>
        <taxon>Haliscomenobacter</taxon>
    </lineage>
</organism>
<evidence type="ECO:0000313" key="2">
    <source>
        <dbReference type="Proteomes" id="UP000008461"/>
    </source>
</evidence>
<dbReference type="PANTHER" id="PTHR36452">
    <property type="entry name" value="CHROMOSOME 12, WHOLE GENOME SHOTGUN SEQUENCE"/>
    <property type="match status" value="1"/>
</dbReference>
<evidence type="ECO:0000313" key="1">
    <source>
        <dbReference type="EMBL" id="AEE50121.1"/>
    </source>
</evidence>
<dbReference type="PANTHER" id="PTHR36452:SF1">
    <property type="entry name" value="DUF2461 DOMAIN-CONTAINING PROTEIN"/>
    <property type="match status" value="1"/>
</dbReference>
<accession>F4KT51</accession>
<gene>
    <name evidence="1" type="ordered locus">Halhy_2240</name>
</gene>
<sequence length="237" mass="27215">MIQKNVFNFGTKPITMLQTSTFQFIKDLKANNTKEWFDANRKVYQRAKDDFLAQVQVLINGLESFDPEIALAKLDPKKCIFRINRDTRFSTDKSPYKTNMGAWFSAGAKGLQRGGYYLHLEDGGCFLAGGIYMPEAEALKKIRQEIHYNFKDLQAILEEKSFQTLFAKSFDTEMKLKKAPQGYKEDNPAIEYLKLKSFTVSHPFAEEKLGESGFDAFATEVFKSMYPLIKFLNQSLD</sequence>
<name>F4KT51_HALH1</name>
<reference key="2">
    <citation type="submission" date="2011-04" db="EMBL/GenBank/DDBJ databases">
        <title>Complete sequence of chromosome of Haliscomenobacter hydrossis DSM 1100.</title>
        <authorList>
            <consortium name="US DOE Joint Genome Institute (JGI-PGF)"/>
            <person name="Lucas S."/>
            <person name="Han J."/>
            <person name="Lapidus A."/>
            <person name="Bruce D."/>
            <person name="Goodwin L."/>
            <person name="Pitluck S."/>
            <person name="Peters L."/>
            <person name="Kyrpides N."/>
            <person name="Mavromatis K."/>
            <person name="Ivanova N."/>
            <person name="Ovchinnikova G."/>
            <person name="Pagani I."/>
            <person name="Daligault H."/>
            <person name="Detter J.C."/>
            <person name="Han C."/>
            <person name="Land M."/>
            <person name="Hauser L."/>
            <person name="Markowitz V."/>
            <person name="Cheng J.-F."/>
            <person name="Hugenholtz P."/>
            <person name="Woyke T."/>
            <person name="Wu D."/>
            <person name="Verbarg S."/>
            <person name="Frueling A."/>
            <person name="Brambilla E."/>
            <person name="Klenk H.-P."/>
            <person name="Eisen J.A."/>
        </authorList>
    </citation>
    <scope>NUCLEOTIDE SEQUENCE</scope>
    <source>
        <strain>DSM 1100</strain>
    </source>
</reference>